<keyword evidence="8" id="KW-1185">Reference proteome</keyword>
<comment type="caution">
    <text evidence="7">The sequence shown here is derived from an EMBL/GenBank/DDBJ whole genome shotgun (WGS) entry which is preliminary data.</text>
</comment>
<dbReference type="RefSeq" id="WP_136395630.1">
    <property type="nucleotide sequence ID" value="NZ_SSND01000005.1"/>
</dbReference>
<evidence type="ECO:0000256" key="3">
    <source>
        <dbReference type="ARBA" id="ARBA00022630"/>
    </source>
</evidence>
<dbReference type="GO" id="GO:0016491">
    <property type="term" value="F:oxidoreductase activity"/>
    <property type="evidence" value="ECO:0007669"/>
    <property type="project" value="UniProtKB-KW"/>
</dbReference>
<dbReference type="Proteomes" id="UP000309450">
    <property type="component" value="Unassembled WGS sequence"/>
</dbReference>
<dbReference type="Gene3D" id="3.30.465.10">
    <property type="match status" value="1"/>
</dbReference>
<dbReference type="Gene3D" id="3.40.462.20">
    <property type="match status" value="1"/>
</dbReference>
<evidence type="ECO:0000256" key="5">
    <source>
        <dbReference type="ARBA" id="ARBA00023002"/>
    </source>
</evidence>
<dbReference type="InterPro" id="IPR036318">
    <property type="entry name" value="FAD-bd_PCMH-like_sf"/>
</dbReference>
<evidence type="ECO:0000256" key="4">
    <source>
        <dbReference type="ARBA" id="ARBA00022827"/>
    </source>
</evidence>
<feature type="domain" description="FAD-binding PCMH-type" evidence="6">
    <location>
        <begin position="35"/>
        <end position="206"/>
    </location>
</feature>
<accession>A0A4S3MKC6</accession>
<keyword evidence="5" id="KW-0560">Oxidoreductase</keyword>
<keyword evidence="3" id="KW-0285">Flavoprotein</keyword>
<name>A0A4S3MKC6_9RHOB</name>
<dbReference type="PROSITE" id="PS51387">
    <property type="entry name" value="FAD_PCMH"/>
    <property type="match status" value="1"/>
</dbReference>
<proteinExistence type="inferred from homology"/>
<evidence type="ECO:0000313" key="8">
    <source>
        <dbReference type="Proteomes" id="UP000309450"/>
    </source>
</evidence>
<evidence type="ECO:0000256" key="2">
    <source>
        <dbReference type="ARBA" id="ARBA00005466"/>
    </source>
</evidence>
<dbReference type="PANTHER" id="PTHR42973:SF39">
    <property type="entry name" value="FAD-BINDING PCMH-TYPE DOMAIN-CONTAINING PROTEIN"/>
    <property type="match status" value="1"/>
</dbReference>
<dbReference type="InterPro" id="IPR016167">
    <property type="entry name" value="FAD-bd_PCMH_sub1"/>
</dbReference>
<sequence length="451" mass="46917">MNIESLNRRVSGAVITALEPAFAAEHDGLTWNGRKPAHRARIIVRAASAADVQEAVRHAATHGLTVSPRGGGHHFTGIATRADMVIDLGALKGLSIDATTRSARVEPAVTNLEMATALDRKGLAFPLGHCGSVPMSGYLLGGGVGWNGGAWGFACGLVTRAEVVLADGRCVTASATENPDLFWALRGGGPGFFGIVTAWWLDLKPAPRAIETVIRVYPGAMSDEVAHWAETVLASAPASVEFTAKVMAGPQGPMIAAIATVFAESEGESRKVHEALSQGAPPALDVIGPLAAQMPELYAATDPSVPAGRRYRVDSVWSDADLAQILGPMVEGMARAPSAETFAVLTLGPHAPPLPSGAALSCSGRIFGAVYALWEKPGEDDRNAAWLNGLVAGLSPLCTGAYVGLCDLDRVGGHLPTHSDAANGRLALLRQRFDPQGMFTPARPSLALAAE</sequence>
<comment type="cofactor">
    <cofactor evidence="1">
        <name>FAD</name>
        <dbReference type="ChEBI" id="CHEBI:57692"/>
    </cofactor>
</comment>
<dbReference type="EMBL" id="SSND01000005">
    <property type="protein sequence ID" value="THD81372.1"/>
    <property type="molecule type" value="Genomic_DNA"/>
</dbReference>
<dbReference type="Gene3D" id="3.30.43.10">
    <property type="entry name" value="Uridine Diphospho-n-acetylenolpyruvylglucosamine Reductase, domain 2"/>
    <property type="match status" value="1"/>
</dbReference>
<keyword evidence="4" id="KW-0274">FAD</keyword>
<evidence type="ECO:0000313" key="7">
    <source>
        <dbReference type="EMBL" id="THD81372.1"/>
    </source>
</evidence>
<dbReference type="SUPFAM" id="SSF56176">
    <property type="entry name" value="FAD-binding/transporter-associated domain-like"/>
    <property type="match status" value="1"/>
</dbReference>
<dbReference type="GO" id="GO:0071949">
    <property type="term" value="F:FAD binding"/>
    <property type="evidence" value="ECO:0007669"/>
    <property type="project" value="InterPro"/>
</dbReference>
<dbReference type="InterPro" id="IPR016169">
    <property type="entry name" value="FAD-bd_PCMH_sub2"/>
</dbReference>
<dbReference type="InterPro" id="IPR016166">
    <property type="entry name" value="FAD-bd_PCMH"/>
</dbReference>
<comment type="similarity">
    <text evidence="2">Belongs to the oxygen-dependent FAD-linked oxidoreductase family.</text>
</comment>
<gene>
    <name evidence="7" type="ORF">E7811_15720</name>
</gene>
<dbReference type="InterPro" id="IPR050416">
    <property type="entry name" value="FAD-linked_Oxidoreductase"/>
</dbReference>
<evidence type="ECO:0000259" key="6">
    <source>
        <dbReference type="PROSITE" id="PS51387"/>
    </source>
</evidence>
<protein>
    <submittedName>
        <fullName evidence="7">FAD-binding oxidoreductase</fullName>
    </submittedName>
</protein>
<dbReference type="PANTHER" id="PTHR42973">
    <property type="entry name" value="BINDING OXIDOREDUCTASE, PUTATIVE (AFU_ORTHOLOGUE AFUA_1G17690)-RELATED"/>
    <property type="match status" value="1"/>
</dbReference>
<dbReference type="InterPro" id="IPR006094">
    <property type="entry name" value="Oxid_FAD_bind_N"/>
</dbReference>
<reference evidence="7 8" key="1">
    <citation type="submission" date="2019-04" db="EMBL/GenBank/DDBJ databases">
        <title>Draft genome sequence of Gemmobacter aestuarii sp. nov.</title>
        <authorList>
            <person name="Hameed A."/>
            <person name="Lin S.-Y."/>
            <person name="Shahina M."/>
            <person name="Lai W.-A."/>
            <person name="Young C.-C."/>
        </authorList>
    </citation>
    <scope>NUCLEOTIDE SEQUENCE [LARGE SCALE GENOMIC DNA]</scope>
    <source>
        <strain evidence="7 8">CC-PW-75</strain>
    </source>
</reference>
<dbReference type="OrthoDB" id="9775082at2"/>
<evidence type="ECO:0000256" key="1">
    <source>
        <dbReference type="ARBA" id="ARBA00001974"/>
    </source>
</evidence>
<dbReference type="AlphaFoldDB" id="A0A4S3MKC6"/>
<dbReference type="Pfam" id="PF01565">
    <property type="entry name" value="FAD_binding_4"/>
    <property type="match status" value="1"/>
</dbReference>
<organism evidence="7 8">
    <name type="scientific">Aliigemmobacter aestuarii</name>
    <dbReference type="NCBI Taxonomy" id="1445661"/>
    <lineage>
        <taxon>Bacteria</taxon>
        <taxon>Pseudomonadati</taxon>
        <taxon>Pseudomonadota</taxon>
        <taxon>Alphaproteobacteria</taxon>
        <taxon>Rhodobacterales</taxon>
        <taxon>Paracoccaceae</taxon>
        <taxon>Aliigemmobacter</taxon>
    </lineage>
</organism>